<dbReference type="EMBL" id="VSTH01000021">
    <property type="protein sequence ID" value="TYO67042.1"/>
    <property type="molecule type" value="Genomic_DNA"/>
</dbReference>
<dbReference type="Proteomes" id="UP000324797">
    <property type="component" value="Unassembled WGS sequence"/>
</dbReference>
<dbReference type="AlphaFoldDB" id="A0A5S4YSY6"/>
<protein>
    <submittedName>
        <fullName evidence="2">Uncharacterized protein</fullName>
    </submittedName>
</protein>
<name>A0A5S4YSY6_9BRAD</name>
<keyword evidence="3" id="KW-1185">Reference proteome</keyword>
<organism evidence="2 3">
    <name type="scientific">Bradyrhizobium hipponense</name>
    <dbReference type="NCBI Taxonomy" id="2605638"/>
    <lineage>
        <taxon>Bacteria</taxon>
        <taxon>Pseudomonadati</taxon>
        <taxon>Pseudomonadota</taxon>
        <taxon>Alphaproteobacteria</taxon>
        <taxon>Hyphomicrobiales</taxon>
        <taxon>Nitrobacteraceae</taxon>
        <taxon>Bradyrhizobium</taxon>
    </lineage>
</organism>
<reference evidence="2 3" key="1">
    <citation type="submission" date="2019-08" db="EMBL/GenBank/DDBJ databases">
        <title>Bradyrhizobium hipponensis sp. nov., a rhizobium isolated from a Lupinus angustifolius root nodule in Tunisia.</title>
        <authorList>
            <person name="Off K."/>
            <person name="Rejili M."/>
            <person name="Mars M."/>
            <person name="Brachmann A."/>
            <person name="Marin M."/>
        </authorList>
    </citation>
    <scope>NUCLEOTIDE SEQUENCE [LARGE SCALE GENOMIC DNA]</scope>
    <source>
        <strain evidence="3">aSej3</strain>
    </source>
</reference>
<gene>
    <name evidence="2" type="ORF">FXV83_07485</name>
</gene>
<evidence type="ECO:0000313" key="3">
    <source>
        <dbReference type="Proteomes" id="UP000324797"/>
    </source>
</evidence>
<evidence type="ECO:0000313" key="2">
    <source>
        <dbReference type="EMBL" id="TYO67042.1"/>
    </source>
</evidence>
<proteinExistence type="predicted"/>
<accession>A0A5S4YSY6</accession>
<sequence length="77" mass="8417">MNAGLPRFLIRSRASRCREVESIKKKTEGIEHIQTLRSASTPSAGTCPRGTSGEIRDNVAHGPWRRPASAKLEATCL</sequence>
<evidence type="ECO:0000256" key="1">
    <source>
        <dbReference type="SAM" id="MobiDB-lite"/>
    </source>
</evidence>
<comment type="caution">
    <text evidence="2">The sequence shown here is derived from an EMBL/GenBank/DDBJ whole genome shotgun (WGS) entry which is preliminary data.</text>
</comment>
<feature type="region of interest" description="Disordered" evidence="1">
    <location>
        <begin position="39"/>
        <end position="64"/>
    </location>
</feature>